<organism evidence="2 3">
    <name type="scientific">Dendryphion nanum</name>
    <dbReference type="NCBI Taxonomy" id="256645"/>
    <lineage>
        <taxon>Eukaryota</taxon>
        <taxon>Fungi</taxon>
        <taxon>Dikarya</taxon>
        <taxon>Ascomycota</taxon>
        <taxon>Pezizomycotina</taxon>
        <taxon>Dothideomycetes</taxon>
        <taxon>Pleosporomycetidae</taxon>
        <taxon>Pleosporales</taxon>
        <taxon>Torulaceae</taxon>
        <taxon>Dendryphion</taxon>
    </lineage>
</organism>
<gene>
    <name evidence="2" type="ORF">B0J11DRAFT_577295</name>
</gene>
<evidence type="ECO:0000313" key="2">
    <source>
        <dbReference type="EMBL" id="KAH7132374.1"/>
    </source>
</evidence>
<name>A0A9P9E853_9PLEO</name>
<evidence type="ECO:0000313" key="3">
    <source>
        <dbReference type="Proteomes" id="UP000700596"/>
    </source>
</evidence>
<feature type="region of interest" description="Disordered" evidence="1">
    <location>
        <begin position="210"/>
        <end position="235"/>
    </location>
</feature>
<feature type="compositionally biased region" description="Polar residues" evidence="1">
    <location>
        <begin position="218"/>
        <end position="235"/>
    </location>
</feature>
<dbReference type="AlphaFoldDB" id="A0A9P9E853"/>
<comment type="caution">
    <text evidence="2">The sequence shown here is derived from an EMBL/GenBank/DDBJ whole genome shotgun (WGS) entry which is preliminary data.</text>
</comment>
<keyword evidence="3" id="KW-1185">Reference proteome</keyword>
<dbReference type="EMBL" id="JAGMWT010000003">
    <property type="protein sequence ID" value="KAH7132374.1"/>
    <property type="molecule type" value="Genomic_DNA"/>
</dbReference>
<accession>A0A9P9E853</accession>
<sequence length="295" mass="32918">MSTPNPSITAERTRKTNLQCRRIFKALELMKLNNEGKSSSDRETMSSILASTQAMTREELEPYGEEDRLRELMQRAYPVRDVIYERHGIKLNPKAPLVSFMCKKDWDGMTFALAFVSVQLPDDIAVLAGNTTPGEAHFPKIVVLPHMSPEIPLPIRKGHSCRVVFLSVVSGKWEPVVWEPLTDVVKHLDGNPIPPDSLASQVQDRICKQQQHLKDQINDTTSATEPANTTSTPEPVALTTTPEVELTTAPNGPEAFRDVLVFLGLNNLPEMGDQIKILIFIAEGLRSDKIVKELE</sequence>
<reference evidence="2" key="1">
    <citation type="journal article" date="2021" name="Nat. Commun.">
        <title>Genetic determinants of endophytism in the Arabidopsis root mycobiome.</title>
        <authorList>
            <person name="Mesny F."/>
            <person name="Miyauchi S."/>
            <person name="Thiergart T."/>
            <person name="Pickel B."/>
            <person name="Atanasova L."/>
            <person name="Karlsson M."/>
            <person name="Huettel B."/>
            <person name="Barry K.W."/>
            <person name="Haridas S."/>
            <person name="Chen C."/>
            <person name="Bauer D."/>
            <person name="Andreopoulos W."/>
            <person name="Pangilinan J."/>
            <person name="LaButti K."/>
            <person name="Riley R."/>
            <person name="Lipzen A."/>
            <person name="Clum A."/>
            <person name="Drula E."/>
            <person name="Henrissat B."/>
            <person name="Kohler A."/>
            <person name="Grigoriev I.V."/>
            <person name="Martin F.M."/>
            <person name="Hacquard S."/>
        </authorList>
    </citation>
    <scope>NUCLEOTIDE SEQUENCE</scope>
    <source>
        <strain evidence="2">MPI-CAGE-CH-0243</strain>
    </source>
</reference>
<evidence type="ECO:0000256" key="1">
    <source>
        <dbReference type="SAM" id="MobiDB-lite"/>
    </source>
</evidence>
<dbReference type="Proteomes" id="UP000700596">
    <property type="component" value="Unassembled WGS sequence"/>
</dbReference>
<proteinExistence type="predicted"/>
<protein>
    <submittedName>
        <fullName evidence="2">Uncharacterized protein</fullName>
    </submittedName>
</protein>